<evidence type="ECO:0000313" key="2">
    <source>
        <dbReference type="EMBL" id="RTR35709.1"/>
    </source>
</evidence>
<keyword evidence="1" id="KW-0732">Signal</keyword>
<feature type="chain" id="PRO_5019272199" evidence="1">
    <location>
        <begin position="28"/>
        <end position="106"/>
    </location>
</feature>
<keyword evidence="3" id="KW-1185">Reference proteome</keyword>
<reference evidence="2 3" key="1">
    <citation type="submission" date="2018-12" db="EMBL/GenBank/DDBJ databases">
        <title>Bacillus yapensis draft genome sequence.</title>
        <authorList>
            <person name="Yu L."/>
            <person name="Xu X."/>
            <person name="Tang X."/>
        </authorList>
    </citation>
    <scope>NUCLEOTIDE SEQUENCE [LARGE SCALE GENOMIC DNA]</scope>
    <source>
        <strain evidence="2 3">XXST-01</strain>
    </source>
</reference>
<dbReference type="AlphaFoldDB" id="A0A431WJV8"/>
<feature type="signal peptide" evidence="1">
    <location>
        <begin position="1"/>
        <end position="27"/>
    </location>
</feature>
<dbReference type="InterPro" id="IPR024987">
    <property type="entry name" value="DUF3889"/>
</dbReference>
<dbReference type="Pfam" id="PF13028">
    <property type="entry name" value="DUF3889"/>
    <property type="match status" value="1"/>
</dbReference>
<dbReference type="RefSeq" id="WP_126406284.1">
    <property type="nucleotide sequence ID" value="NZ_RXNT01000002.1"/>
</dbReference>
<proteinExistence type="predicted"/>
<dbReference type="OrthoDB" id="2377048at2"/>
<name>A0A431WJV8_9BACI</name>
<protein>
    <submittedName>
        <fullName evidence="2">DUF3889 domain-containing protein</fullName>
    </submittedName>
</protein>
<evidence type="ECO:0000313" key="3">
    <source>
        <dbReference type="Proteomes" id="UP000271374"/>
    </source>
</evidence>
<dbReference type="Gene3D" id="3.10.450.390">
    <property type="entry name" value="Protein of unknown function DUF3889"/>
    <property type="match status" value="1"/>
</dbReference>
<accession>A0A431WJV8</accession>
<dbReference type="Proteomes" id="UP000271374">
    <property type="component" value="Unassembled WGS sequence"/>
</dbReference>
<gene>
    <name evidence="2" type="ORF">EKG37_03490</name>
</gene>
<sequence length="106" mass="12340">MKKLLICLMLLSVPFAFSVYTSDVANAAEDYAKWGKVAMQKTQEKYPAAKIKDYKHIGRVHGTNTTVEKFKLWLKENNKEFGVLINIEFDKKTERIVEITFREVPR</sequence>
<comment type="caution">
    <text evidence="2">The sequence shown here is derived from an EMBL/GenBank/DDBJ whole genome shotgun (WGS) entry which is preliminary data.</text>
</comment>
<organism evidence="2 3">
    <name type="scientific">Bacillus yapensis</name>
    <dbReference type="NCBI Taxonomy" id="2492960"/>
    <lineage>
        <taxon>Bacteria</taxon>
        <taxon>Bacillati</taxon>
        <taxon>Bacillota</taxon>
        <taxon>Bacilli</taxon>
        <taxon>Bacillales</taxon>
        <taxon>Bacillaceae</taxon>
        <taxon>Bacillus</taxon>
    </lineage>
</organism>
<dbReference type="EMBL" id="RXNT01000002">
    <property type="protein sequence ID" value="RTR35709.1"/>
    <property type="molecule type" value="Genomic_DNA"/>
</dbReference>
<evidence type="ECO:0000256" key="1">
    <source>
        <dbReference type="SAM" id="SignalP"/>
    </source>
</evidence>